<name>A0A562UL69_9ACTN</name>
<reference evidence="2 3" key="1">
    <citation type="journal article" date="2013" name="Stand. Genomic Sci.">
        <title>Genomic Encyclopedia of Type Strains, Phase I: The one thousand microbial genomes (KMG-I) project.</title>
        <authorList>
            <person name="Kyrpides N.C."/>
            <person name="Woyke T."/>
            <person name="Eisen J.A."/>
            <person name="Garrity G."/>
            <person name="Lilburn T.G."/>
            <person name="Beck B.J."/>
            <person name="Whitman W.B."/>
            <person name="Hugenholtz P."/>
            <person name="Klenk H.P."/>
        </authorList>
    </citation>
    <scope>NUCLEOTIDE SEQUENCE [LARGE SCALE GENOMIC DNA]</scope>
    <source>
        <strain evidence="2 3">DSM 45044</strain>
    </source>
</reference>
<proteinExistence type="predicted"/>
<sequence length="176" mass="18359">MTGDDEPSRGPVRTGPRRHVTLVGPWRGTTPGGCCAGTADALGVGEEDPGRHRHPAADPGATAVTAPAGERRQVADVLAAVRAAVPGDVDVQLVDPRNSLYLLPTVYRAARRNGTGPLAACRVAVLATTPWTLIVDGRILSRSRPLTPATARTLLTPECDGSRQPRDAPNDGPRVA</sequence>
<comment type="caution">
    <text evidence="2">The sequence shown here is derived from an EMBL/GenBank/DDBJ whole genome shotgun (WGS) entry which is preliminary data.</text>
</comment>
<feature type="region of interest" description="Disordered" evidence="1">
    <location>
        <begin position="151"/>
        <end position="176"/>
    </location>
</feature>
<evidence type="ECO:0000313" key="3">
    <source>
        <dbReference type="Proteomes" id="UP000321617"/>
    </source>
</evidence>
<protein>
    <submittedName>
        <fullName evidence="2">Uncharacterized protein</fullName>
    </submittedName>
</protein>
<dbReference type="EMBL" id="VLLL01000013">
    <property type="protein sequence ID" value="TWJ06358.1"/>
    <property type="molecule type" value="Genomic_DNA"/>
</dbReference>
<dbReference type="AlphaFoldDB" id="A0A562UL69"/>
<organism evidence="2 3">
    <name type="scientific">Stackebrandtia albiflava</name>
    <dbReference type="NCBI Taxonomy" id="406432"/>
    <lineage>
        <taxon>Bacteria</taxon>
        <taxon>Bacillati</taxon>
        <taxon>Actinomycetota</taxon>
        <taxon>Actinomycetes</taxon>
        <taxon>Glycomycetales</taxon>
        <taxon>Glycomycetaceae</taxon>
        <taxon>Stackebrandtia</taxon>
    </lineage>
</organism>
<accession>A0A562UL69</accession>
<dbReference type="Proteomes" id="UP000321617">
    <property type="component" value="Unassembled WGS sequence"/>
</dbReference>
<gene>
    <name evidence="2" type="ORF">LX16_5322</name>
</gene>
<keyword evidence="3" id="KW-1185">Reference proteome</keyword>
<feature type="compositionally biased region" description="Basic and acidic residues" evidence="1">
    <location>
        <begin position="160"/>
        <end position="169"/>
    </location>
</feature>
<evidence type="ECO:0000256" key="1">
    <source>
        <dbReference type="SAM" id="MobiDB-lite"/>
    </source>
</evidence>
<evidence type="ECO:0000313" key="2">
    <source>
        <dbReference type="EMBL" id="TWJ06358.1"/>
    </source>
</evidence>